<dbReference type="EMBL" id="MT143999">
    <property type="protein sequence ID" value="QJA45889.1"/>
    <property type="molecule type" value="Genomic_DNA"/>
</dbReference>
<evidence type="ECO:0000313" key="2">
    <source>
        <dbReference type="EMBL" id="QJA45889.1"/>
    </source>
</evidence>
<evidence type="ECO:0000313" key="3">
    <source>
        <dbReference type="EMBL" id="QJH95265.1"/>
    </source>
</evidence>
<reference evidence="2" key="1">
    <citation type="submission" date="2020-03" db="EMBL/GenBank/DDBJ databases">
        <title>The deep terrestrial virosphere.</title>
        <authorList>
            <person name="Holmfeldt K."/>
            <person name="Nilsson E."/>
            <person name="Simone D."/>
            <person name="Lopez-Fernandez M."/>
            <person name="Wu X."/>
            <person name="de Brujin I."/>
            <person name="Lundin D."/>
            <person name="Andersson A."/>
            <person name="Bertilsson S."/>
            <person name="Dopson M."/>
        </authorList>
    </citation>
    <scope>NUCLEOTIDE SEQUENCE</scope>
    <source>
        <strain evidence="2">TM448A00287</strain>
        <strain evidence="3">TM448B00362</strain>
    </source>
</reference>
<dbReference type="AlphaFoldDB" id="A0A6H1ZEJ9"/>
<sequence length="302" mass="32963">MAATYPGGVKNFSAVVNGVTKLVAALFNAPYEEITAIETAISVCLDSSGYVKSTGLKTTQGEVSTTSTTGANLTLPGGEYGFYPRVKTGGGNTVSTVISVGVSSQDTYITIIGLTTNAGTCYAQQRYVTASGKDLWVFLLIDKITKAIVSAYQAPDHPAYGNGGDFDKMPHPFGSYDEAKYEIVLLDNETCLILKEKSKQSGKSILTLVNEEYKPNMSQEENYAPLHSGEFLDKMPVLVESIPDYIKVRKMLIMTEQDKADKQRAQELKAKEIKDAKEKIKNNIKLKLDLTDEDLDNLKKAL</sequence>
<name>A0A6H1ZEJ9_9ZZZZ</name>
<dbReference type="EMBL" id="MT144616">
    <property type="protein sequence ID" value="QJH95265.1"/>
    <property type="molecule type" value="Genomic_DNA"/>
</dbReference>
<keyword evidence="1" id="KW-0175">Coiled coil</keyword>
<feature type="coiled-coil region" evidence="1">
    <location>
        <begin position="263"/>
        <end position="301"/>
    </location>
</feature>
<proteinExistence type="predicted"/>
<gene>
    <name evidence="2" type="ORF">TM448A00287_0011</name>
    <name evidence="3" type="ORF">TM448B00362_0011</name>
</gene>
<accession>A0A6H1ZEJ9</accession>
<organism evidence="2">
    <name type="scientific">viral metagenome</name>
    <dbReference type="NCBI Taxonomy" id="1070528"/>
    <lineage>
        <taxon>unclassified sequences</taxon>
        <taxon>metagenomes</taxon>
        <taxon>organismal metagenomes</taxon>
    </lineage>
</organism>
<protein>
    <submittedName>
        <fullName evidence="2">Uncharacterized protein</fullName>
    </submittedName>
</protein>
<evidence type="ECO:0000256" key="1">
    <source>
        <dbReference type="SAM" id="Coils"/>
    </source>
</evidence>